<proteinExistence type="predicted"/>
<sequence>MLTRNVLKDREGVAEEELLAIEADVNAQIQEMLRFSVESPVPEVCDALTHVYEGFPVEVSR</sequence>
<protein>
    <submittedName>
        <fullName evidence="1">Uncharacterized protein</fullName>
    </submittedName>
</protein>
<name>A0A644XCY1_9ZZZZ</name>
<comment type="caution">
    <text evidence="1">The sequence shown here is derived from an EMBL/GenBank/DDBJ whole genome shotgun (WGS) entry which is preliminary data.</text>
</comment>
<accession>A0A644XCY1</accession>
<gene>
    <name evidence="1" type="ORF">SDC9_60446</name>
</gene>
<dbReference type="SUPFAM" id="SSF52518">
    <property type="entry name" value="Thiamin diphosphate-binding fold (THDP-binding)"/>
    <property type="match status" value="1"/>
</dbReference>
<evidence type="ECO:0000313" key="1">
    <source>
        <dbReference type="EMBL" id="MPM14086.1"/>
    </source>
</evidence>
<dbReference type="InterPro" id="IPR029061">
    <property type="entry name" value="THDP-binding"/>
</dbReference>
<organism evidence="1">
    <name type="scientific">bioreactor metagenome</name>
    <dbReference type="NCBI Taxonomy" id="1076179"/>
    <lineage>
        <taxon>unclassified sequences</taxon>
        <taxon>metagenomes</taxon>
        <taxon>ecological metagenomes</taxon>
    </lineage>
</organism>
<dbReference type="AlphaFoldDB" id="A0A644XCY1"/>
<reference evidence="1" key="1">
    <citation type="submission" date="2019-08" db="EMBL/GenBank/DDBJ databases">
        <authorList>
            <person name="Kucharzyk K."/>
            <person name="Murdoch R.W."/>
            <person name="Higgins S."/>
            <person name="Loffler F."/>
        </authorList>
    </citation>
    <scope>NUCLEOTIDE SEQUENCE</scope>
</reference>
<dbReference type="EMBL" id="VSSQ01002223">
    <property type="protein sequence ID" value="MPM14086.1"/>
    <property type="molecule type" value="Genomic_DNA"/>
</dbReference>
<dbReference type="Gene3D" id="3.40.50.970">
    <property type="match status" value="1"/>
</dbReference>